<protein>
    <submittedName>
        <fullName evidence="1">Uncharacterized protein</fullName>
    </submittedName>
</protein>
<reference evidence="1 2" key="1">
    <citation type="submission" date="2019-08" db="EMBL/GenBank/DDBJ databases">
        <title>Whole genome of Aphis craccivora.</title>
        <authorList>
            <person name="Voronova N.V."/>
            <person name="Shulinski R.S."/>
            <person name="Bandarenka Y.V."/>
            <person name="Zhorov D.G."/>
            <person name="Warner D."/>
        </authorList>
    </citation>
    <scope>NUCLEOTIDE SEQUENCE [LARGE SCALE GENOMIC DNA]</scope>
    <source>
        <strain evidence="1">180601</strain>
        <tissue evidence="1">Whole Body</tissue>
    </source>
</reference>
<organism evidence="1 2">
    <name type="scientific">Aphis craccivora</name>
    <name type="common">Cowpea aphid</name>
    <dbReference type="NCBI Taxonomy" id="307492"/>
    <lineage>
        <taxon>Eukaryota</taxon>
        <taxon>Metazoa</taxon>
        <taxon>Ecdysozoa</taxon>
        <taxon>Arthropoda</taxon>
        <taxon>Hexapoda</taxon>
        <taxon>Insecta</taxon>
        <taxon>Pterygota</taxon>
        <taxon>Neoptera</taxon>
        <taxon>Paraneoptera</taxon>
        <taxon>Hemiptera</taxon>
        <taxon>Sternorrhyncha</taxon>
        <taxon>Aphidomorpha</taxon>
        <taxon>Aphidoidea</taxon>
        <taxon>Aphididae</taxon>
        <taxon>Aphidini</taxon>
        <taxon>Aphis</taxon>
        <taxon>Aphis</taxon>
    </lineage>
</organism>
<comment type="caution">
    <text evidence="1">The sequence shown here is derived from an EMBL/GenBank/DDBJ whole genome shotgun (WGS) entry which is preliminary data.</text>
</comment>
<dbReference type="AlphaFoldDB" id="A0A6G0ZIV0"/>
<name>A0A6G0ZIV0_APHCR</name>
<sequence length="133" mass="15199">MNAQKLIKDRVVCPAGAWYPGDLTARPPILRPSSMPPPSSPPTPTGHTSFFYIYIYISVSDDVSTACAREQKRKHRRAVGLIDRPLFLPGRPQKLKTTIYQRNLQCTSACVCERENCRAGRWFFRNFRTNARL</sequence>
<accession>A0A6G0ZIV0</accession>
<keyword evidence="2" id="KW-1185">Reference proteome</keyword>
<evidence type="ECO:0000313" key="2">
    <source>
        <dbReference type="Proteomes" id="UP000478052"/>
    </source>
</evidence>
<dbReference type="Proteomes" id="UP000478052">
    <property type="component" value="Unassembled WGS sequence"/>
</dbReference>
<gene>
    <name evidence="1" type="ORF">FWK35_00022986</name>
</gene>
<proteinExistence type="predicted"/>
<dbReference type="EMBL" id="VUJU01000344">
    <property type="protein sequence ID" value="KAF0771063.1"/>
    <property type="molecule type" value="Genomic_DNA"/>
</dbReference>
<evidence type="ECO:0000313" key="1">
    <source>
        <dbReference type="EMBL" id="KAF0771063.1"/>
    </source>
</evidence>